<gene>
    <name evidence="11" type="ORF">G293_01670</name>
</gene>
<dbReference type="InterPro" id="IPR005771">
    <property type="entry name" value="GalU_uridylyltTrfase_bac/arc"/>
</dbReference>
<evidence type="ECO:0000256" key="8">
    <source>
        <dbReference type="ARBA" id="ARBA00032341"/>
    </source>
</evidence>
<evidence type="ECO:0000313" key="11">
    <source>
        <dbReference type="EMBL" id="AKK19966.1"/>
    </source>
</evidence>
<comment type="similarity">
    <text evidence="1">Belongs to the UDPGP type 2 family.</text>
</comment>
<dbReference type="CDD" id="cd02541">
    <property type="entry name" value="UGPase_prokaryotic"/>
    <property type="match status" value="1"/>
</dbReference>
<dbReference type="Pfam" id="PF00483">
    <property type="entry name" value="NTP_transferase"/>
    <property type="match status" value="1"/>
</dbReference>
<proteinExistence type="inferred from homology"/>
<dbReference type="InterPro" id="IPR005835">
    <property type="entry name" value="NTP_transferase_dom"/>
</dbReference>
<evidence type="ECO:0000256" key="9">
    <source>
        <dbReference type="ARBA" id="ARBA00048128"/>
    </source>
</evidence>
<dbReference type="Proteomes" id="UP000035503">
    <property type="component" value="Chromosome"/>
</dbReference>
<keyword evidence="5 11" id="KW-0548">Nucleotidyltransferase</keyword>
<dbReference type="GO" id="GO:0006011">
    <property type="term" value="P:UDP-alpha-D-glucose metabolic process"/>
    <property type="evidence" value="ECO:0007669"/>
    <property type="project" value="InterPro"/>
</dbReference>
<evidence type="ECO:0000256" key="2">
    <source>
        <dbReference type="ARBA" id="ARBA00012415"/>
    </source>
</evidence>
<feature type="domain" description="Nucleotidyl transferase" evidence="10">
    <location>
        <begin position="26"/>
        <end position="288"/>
    </location>
</feature>
<dbReference type="PATRIC" id="fig|1277257.4.peg.362"/>
<name>A0A0G3I282_LIBAF</name>
<evidence type="ECO:0000256" key="6">
    <source>
        <dbReference type="ARBA" id="ARBA00031455"/>
    </source>
</evidence>
<dbReference type="PANTHER" id="PTHR43197:SF1">
    <property type="entry name" value="UTP--GLUCOSE-1-PHOSPHATE URIDYLYLTRANSFERASE"/>
    <property type="match status" value="1"/>
</dbReference>
<dbReference type="Gene3D" id="3.90.550.10">
    <property type="entry name" value="Spore Coat Polysaccharide Biosynthesis Protein SpsA, Chain A"/>
    <property type="match status" value="1"/>
</dbReference>
<dbReference type="PANTHER" id="PTHR43197">
    <property type="entry name" value="UTP--GLUCOSE-1-PHOSPHATE URIDYLYLTRANSFERASE"/>
    <property type="match status" value="1"/>
</dbReference>
<evidence type="ECO:0000259" key="10">
    <source>
        <dbReference type="Pfam" id="PF00483"/>
    </source>
</evidence>
<evidence type="ECO:0000256" key="4">
    <source>
        <dbReference type="ARBA" id="ARBA00022679"/>
    </source>
</evidence>
<reference evidence="11 12" key="1">
    <citation type="journal article" date="2015" name="Genome Announc.">
        <title>Complete Genome Sequence of 'Candidatus Liberibacter africanus,' a Bacterium Associated with Citrus Huanglongbing.</title>
        <authorList>
            <person name="Lin H."/>
            <person name="Pietersen G."/>
            <person name="Han C."/>
            <person name="Read D.A."/>
            <person name="Lou B."/>
            <person name="Gupta G."/>
            <person name="Civerolo E.L."/>
        </authorList>
    </citation>
    <scope>NUCLEOTIDE SEQUENCE [LARGE SCALE GENOMIC DNA]</scope>
    <source>
        <strain evidence="11 12">PTSAPSY</strain>
    </source>
</reference>
<sequence>MYVAKYIFKNGNDRMRSFKKLRKAVFPAAGLGTRFLPISKVVPKEMLSVVDRPVIQYVVEEALEAGLTHFIFVIGPGKGLIKDYFDYHFELEQSLKKRNKKTELTLLQESVPSISDAVFAWQHERRGLGHAVWCARHIVGDNPFALLLPDVIMSPVEGENCMARMMKLYEKEGTNIISVTECDPQLSYKYGMIQVDKSIDHQVFHISDMVEKPDPSVFFANFFINGRYILNSDIFNVLDSWREDECEGEIQLVNYMCKLLEKKSFLAYHFKGNTYDCGSKKGLILANLAFALARKDIRSDIAKDLKFLLSALK</sequence>
<evidence type="ECO:0000313" key="12">
    <source>
        <dbReference type="Proteomes" id="UP000035503"/>
    </source>
</evidence>
<evidence type="ECO:0000256" key="3">
    <source>
        <dbReference type="ARBA" id="ARBA00019048"/>
    </source>
</evidence>
<organism evidence="11 12">
    <name type="scientific">Candidatus Liberibacter africanus PTSAPSY</name>
    <dbReference type="NCBI Taxonomy" id="1277257"/>
    <lineage>
        <taxon>Bacteria</taxon>
        <taxon>Pseudomonadati</taxon>
        <taxon>Pseudomonadota</taxon>
        <taxon>Alphaproteobacteria</taxon>
        <taxon>Hyphomicrobiales</taxon>
        <taxon>Rhizobiaceae</taxon>
        <taxon>Liberibacter</taxon>
    </lineage>
</organism>
<dbReference type="STRING" id="1277257.G293_01670"/>
<evidence type="ECO:0000256" key="7">
    <source>
        <dbReference type="ARBA" id="ARBA00031959"/>
    </source>
</evidence>
<evidence type="ECO:0000256" key="1">
    <source>
        <dbReference type="ARBA" id="ARBA00006890"/>
    </source>
</evidence>
<dbReference type="EC" id="2.7.7.9" evidence="2"/>
<keyword evidence="4 11" id="KW-0808">Transferase</keyword>
<keyword evidence="12" id="KW-1185">Reference proteome</keyword>
<dbReference type="EMBL" id="CP004021">
    <property type="protein sequence ID" value="AKK19966.1"/>
    <property type="molecule type" value="Genomic_DNA"/>
</dbReference>
<dbReference type="GO" id="GO:0003983">
    <property type="term" value="F:UTP:glucose-1-phosphate uridylyltransferase activity"/>
    <property type="evidence" value="ECO:0007669"/>
    <property type="project" value="UniProtKB-EC"/>
</dbReference>
<dbReference type="SUPFAM" id="SSF53448">
    <property type="entry name" value="Nucleotide-diphospho-sugar transferases"/>
    <property type="match status" value="1"/>
</dbReference>
<dbReference type="AlphaFoldDB" id="A0A0G3I282"/>
<comment type="catalytic activity">
    <reaction evidence="9">
        <text>alpha-D-glucose 1-phosphate + UTP + H(+) = UDP-alpha-D-glucose + diphosphate</text>
        <dbReference type="Rhea" id="RHEA:19889"/>
        <dbReference type="ChEBI" id="CHEBI:15378"/>
        <dbReference type="ChEBI" id="CHEBI:33019"/>
        <dbReference type="ChEBI" id="CHEBI:46398"/>
        <dbReference type="ChEBI" id="CHEBI:58601"/>
        <dbReference type="ChEBI" id="CHEBI:58885"/>
        <dbReference type="EC" id="2.7.7.9"/>
    </reaction>
</comment>
<dbReference type="InterPro" id="IPR029044">
    <property type="entry name" value="Nucleotide-diphossugar_trans"/>
</dbReference>
<protein>
    <recommendedName>
        <fullName evidence="3">UTP--glucose-1-phosphate uridylyltransferase</fullName>
        <ecNumber evidence="2">2.7.7.9</ecNumber>
    </recommendedName>
    <alternativeName>
        <fullName evidence="6">Alpha-D-glucosyl-1-phosphate uridylyltransferase</fullName>
    </alternativeName>
    <alternativeName>
        <fullName evidence="7">UDP-glucose pyrophosphorylase</fullName>
    </alternativeName>
    <alternativeName>
        <fullName evidence="8">Uridine diphosphoglucose pyrophosphorylase</fullName>
    </alternativeName>
</protein>
<accession>A0A0G3I282</accession>
<dbReference type="KEGG" id="lau:G293_01670"/>
<evidence type="ECO:0000256" key="5">
    <source>
        <dbReference type="ARBA" id="ARBA00022695"/>
    </source>
</evidence>